<feature type="non-terminal residue" evidence="1">
    <location>
        <position position="1"/>
    </location>
</feature>
<accession>A0A941ISK0</accession>
<evidence type="ECO:0000313" key="1">
    <source>
        <dbReference type="EMBL" id="MBR7838589.1"/>
    </source>
</evidence>
<dbReference type="Proteomes" id="UP000675781">
    <property type="component" value="Unassembled WGS sequence"/>
</dbReference>
<evidence type="ECO:0008006" key="3">
    <source>
        <dbReference type="Google" id="ProtNLM"/>
    </source>
</evidence>
<comment type="caution">
    <text evidence="1">The sequence shown here is derived from an EMBL/GenBank/DDBJ whole genome shotgun (WGS) entry which is preliminary data.</text>
</comment>
<organism evidence="1 2">
    <name type="scientific">Actinospica durhamensis</name>
    <dbReference type="NCBI Taxonomy" id="1508375"/>
    <lineage>
        <taxon>Bacteria</taxon>
        <taxon>Bacillati</taxon>
        <taxon>Actinomycetota</taxon>
        <taxon>Actinomycetes</taxon>
        <taxon>Catenulisporales</taxon>
        <taxon>Actinospicaceae</taxon>
        <taxon>Actinospica</taxon>
    </lineage>
</organism>
<dbReference type="AlphaFoldDB" id="A0A941ISK0"/>
<sequence>RLAPRALMDAATETPGCLFEPRCPFATERCQAEHPTLVEETVDDVEVRHACFHPAVRKVAAVDLAEA</sequence>
<reference evidence="1" key="1">
    <citation type="submission" date="2021-04" db="EMBL/GenBank/DDBJ databases">
        <title>Genome based classification of Actinospica acidithermotolerans sp. nov., an actinobacterium isolated from an Indonesian hot spring.</title>
        <authorList>
            <person name="Kusuma A.B."/>
            <person name="Putra K.E."/>
            <person name="Nafisah S."/>
            <person name="Loh J."/>
            <person name="Nouioui I."/>
            <person name="Goodfellow M."/>
        </authorList>
    </citation>
    <scope>NUCLEOTIDE SEQUENCE</scope>
    <source>
        <strain evidence="1">CSCA 57</strain>
    </source>
</reference>
<keyword evidence="2" id="KW-1185">Reference proteome</keyword>
<protein>
    <recommendedName>
        <fullName evidence="3">ABC transporter ATP-binding protein</fullName>
    </recommendedName>
</protein>
<evidence type="ECO:0000313" key="2">
    <source>
        <dbReference type="Proteomes" id="UP000675781"/>
    </source>
</evidence>
<name>A0A941ISK0_9ACTN</name>
<dbReference type="EMBL" id="JAGSOG010000305">
    <property type="protein sequence ID" value="MBR7838589.1"/>
    <property type="molecule type" value="Genomic_DNA"/>
</dbReference>
<proteinExistence type="predicted"/>
<gene>
    <name evidence="1" type="ORF">KDL01_35305</name>
</gene>